<reference evidence="2 3" key="1">
    <citation type="journal article" date="2022" name="Genome Biol. Evol.">
        <title>Host diet, physiology and behaviors set the stage for Lachnospiraceae cladogenesis.</title>
        <authorList>
            <person name="Vera-Ponce De Leon A."/>
            <person name="Schneider M."/>
            <person name="Jahnes B.C."/>
            <person name="Sadowski V."/>
            <person name="Camuy-Velez L.A."/>
            <person name="Duan J."/>
            <person name="Sabree Z.L."/>
        </authorList>
    </citation>
    <scope>NUCLEOTIDE SEQUENCE [LARGE SCALE GENOMIC DNA]</scope>
    <source>
        <strain evidence="2 3">PAL113</strain>
    </source>
</reference>
<comment type="caution">
    <text evidence="2">The sequence shown here is derived from an EMBL/GenBank/DDBJ whole genome shotgun (WGS) entry which is preliminary data.</text>
</comment>
<feature type="region of interest" description="Disordered" evidence="1">
    <location>
        <begin position="1"/>
        <end position="83"/>
    </location>
</feature>
<organism evidence="2 3">
    <name type="scientific">Aequitasia blattaphilus</name>
    <dbReference type="NCBI Taxonomy" id="2949332"/>
    <lineage>
        <taxon>Bacteria</taxon>
        <taxon>Bacillati</taxon>
        <taxon>Bacillota</taxon>
        <taxon>Clostridia</taxon>
        <taxon>Lachnospirales</taxon>
        <taxon>Lachnospiraceae</taxon>
        <taxon>Aequitasia</taxon>
    </lineage>
</organism>
<evidence type="ECO:0000313" key="3">
    <source>
        <dbReference type="Proteomes" id="UP001523566"/>
    </source>
</evidence>
<sequence length="175" mass="19988">MPKKTNKTDHVLNLLSTGDDGGQTEESVVTVEKESNQEDLAETIKNTLEQEASVEEAEVPKPTPKKSKITEKESVQEKEPKEKQEEYKVINVMDILVREKVRYYMQTMEMCNCSRCTVDVTALALTKLGAKYVVAKQEEVSPLLNFYSRKFEEEITIEVMKACSRVMESPHHVDK</sequence>
<evidence type="ECO:0000313" key="2">
    <source>
        <dbReference type="EMBL" id="MCP1102532.1"/>
    </source>
</evidence>
<protein>
    <submittedName>
        <fullName evidence="2">Late competence development ComFB family protein</fullName>
    </submittedName>
</protein>
<dbReference type="EMBL" id="JAMZFW010000011">
    <property type="protein sequence ID" value="MCP1102532.1"/>
    <property type="molecule type" value="Genomic_DNA"/>
</dbReference>
<dbReference type="InterPro" id="IPR019657">
    <property type="entry name" value="ComFB"/>
</dbReference>
<feature type="compositionally biased region" description="Basic and acidic residues" evidence="1">
    <location>
        <begin position="1"/>
        <end position="10"/>
    </location>
</feature>
<dbReference type="RefSeq" id="WP_262066317.1">
    <property type="nucleotide sequence ID" value="NZ_JAMXOD010000011.1"/>
</dbReference>
<proteinExistence type="predicted"/>
<keyword evidence="3" id="KW-1185">Reference proteome</keyword>
<gene>
    <name evidence="2" type="ORF">NK125_08915</name>
</gene>
<dbReference type="Proteomes" id="UP001523566">
    <property type="component" value="Unassembled WGS sequence"/>
</dbReference>
<name>A0ABT1EDI7_9FIRM</name>
<dbReference type="Pfam" id="PF10719">
    <property type="entry name" value="ComFB"/>
    <property type="match status" value="1"/>
</dbReference>
<accession>A0ABT1EDI7</accession>
<evidence type="ECO:0000256" key="1">
    <source>
        <dbReference type="SAM" id="MobiDB-lite"/>
    </source>
</evidence>
<feature type="compositionally biased region" description="Basic and acidic residues" evidence="1">
    <location>
        <begin position="68"/>
        <end position="83"/>
    </location>
</feature>